<dbReference type="Pfam" id="PF00571">
    <property type="entry name" value="CBS"/>
    <property type="match status" value="1"/>
</dbReference>
<proteinExistence type="predicted"/>
<dbReference type="InterPro" id="IPR046342">
    <property type="entry name" value="CBS_dom_sf"/>
</dbReference>
<dbReference type="InterPro" id="IPR048125">
    <property type="entry name" value="CBS_CbpB"/>
</dbReference>
<organism evidence="2 3">
    <name type="scientific">Loigolactobacillus bifermentans DSM 20003</name>
    <dbReference type="NCBI Taxonomy" id="1423726"/>
    <lineage>
        <taxon>Bacteria</taxon>
        <taxon>Bacillati</taxon>
        <taxon>Bacillota</taxon>
        <taxon>Bacilli</taxon>
        <taxon>Lactobacillales</taxon>
        <taxon>Lactobacillaceae</taxon>
        <taxon>Loigolactobacillus</taxon>
    </lineage>
</organism>
<keyword evidence="3" id="KW-1185">Reference proteome</keyword>
<dbReference type="AlphaFoldDB" id="A0A0R1H0V4"/>
<name>A0A0R1H0V4_9LACO</name>
<comment type="caution">
    <text evidence="2">The sequence shown here is derived from an EMBL/GenBank/DDBJ whole genome shotgun (WGS) entry which is preliminary data.</text>
</comment>
<dbReference type="Proteomes" id="UP000051461">
    <property type="component" value="Unassembled WGS sequence"/>
</dbReference>
<evidence type="ECO:0000313" key="2">
    <source>
        <dbReference type="EMBL" id="KRK40251.1"/>
    </source>
</evidence>
<evidence type="ECO:0000313" key="3">
    <source>
        <dbReference type="Proteomes" id="UP000051461"/>
    </source>
</evidence>
<accession>A0A0R1H0V4</accession>
<dbReference type="Gene3D" id="3.10.580.10">
    <property type="entry name" value="CBS-domain"/>
    <property type="match status" value="1"/>
</dbReference>
<protein>
    <submittedName>
        <fullName evidence="2">CBS domain-containing protein</fullName>
    </submittedName>
</protein>
<feature type="domain" description="CBS" evidence="1">
    <location>
        <begin position="81"/>
        <end position="132"/>
    </location>
</feature>
<dbReference type="PATRIC" id="fig|1423726.3.peg.1152"/>
<dbReference type="InterPro" id="IPR000644">
    <property type="entry name" value="CBS_dom"/>
</dbReference>
<evidence type="ECO:0000259" key="1">
    <source>
        <dbReference type="Pfam" id="PF00571"/>
    </source>
</evidence>
<dbReference type="STRING" id="1423726.FC07_GL001112"/>
<dbReference type="CDD" id="cd04643">
    <property type="entry name" value="CBS_pair_bac"/>
    <property type="match status" value="1"/>
</dbReference>
<reference evidence="2 3" key="1">
    <citation type="journal article" date="2015" name="Genome Announc.">
        <title>Expanding the biotechnology potential of lactobacilli through comparative genomics of 213 strains and associated genera.</title>
        <authorList>
            <person name="Sun Z."/>
            <person name="Harris H.M."/>
            <person name="McCann A."/>
            <person name="Guo C."/>
            <person name="Argimon S."/>
            <person name="Zhang W."/>
            <person name="Yang X."/>
            <person name="Jeffery I.B."/>
            <person name="Cooney J.C."/>
            <person name="Kagawa T.F."/>
            <person name="Liu W."/>
            <person name="Song Y."/>
            <person name="Salvetti E."/>
            <person name="Wrobel A."/>
            <person name="Rasinkangas P."/>
            <person name="Parkhill J."/>
            <person name="Rea M.C."/>
            <person name="O'Sullivan O."/>
            <person name="Ritari J."/>
            <person name="Douillard F.P."/>
            <person name="Paul Ross R."/>
            <person name="Yang R."/>
            <person name="Briner A.E."/>
            <person name="Felis G.E."/>
            <person name="de Vos W.M."/>
            <person name="Barrangou R."/>
            <person name="Klaenhammer T.R."/>
            <person name="Caufield P.W."/>
            <person name="Cui Y."/>
            <person name="Zhang H."/>
            <person name="O'Toole P.W."/>
        </authorList>
    </citation>
    <scope>NUCLEOTIDE SEQUENCE [LARGE SCALE GENOMIC DNA]</scope>
    <source>
        <strain evidence="2 3">DSM 20003</strain>
    </source>
</reference>
<dbReference type="NCBIfam" id="NF041630">
    <property type="entry name" value="CBS_CbpB"/>
    <property type="match status" value="1"/>
</dbReference>
<dbReference type="SUPFAM" id="SSF54631">
    <property type="entry name" value="CBS-domain pair"/>
    <property type="match status" value="1"/>
</dbReference>
<sequence length="150" mass="17015">MLDLLNQNRDHFLIPAEKVATVYAENKLNHAFLVLTKVRYAKIPVLTADSHFVGLLSMPMITDTMLGLSELDTSQLMRHTVGDVCERNVTTVENPYDIELILHLLVDNPFLPVVAQDGEFTGIVTRREMMKSFNNVVHHCEGLPLTREEK</sequence>
<dbReference type="EMBL" id="AZDA01000018">
    <property type="protein sequence ID" value="KRK40251.1"/>
    <property type="molecule type" value="Genomic_DNA"/>
</dbReference>
<gene>
    <name evidence="2" type="ORF">FC07_GL001112</name>
</gene>